<evidence type="ECO:0000256" key="3">
    <source>
        <dbReference type="ARBA" id="ARBA00022741"/>
    </source>
</evidence>
<dbReference type="FunFam" id="3.40.50.12780:FF:000001">
    <property type="entry name" value="Acetyl-coenzyme A synthetase"/>
    <property type="match status" value="1"/>
</dbReference>
<reference evidence="10 11" key="1">
    <citation type="submission" date="2016-03" db="EMBL/GenBank/DDBJ databases">
        <title>Acetic acid bacteria sequencing.</title>
        <authorList>
            <person name="Brandt J."/>
            <person name="Jakob F."/>
            <person name="Vogel R.F."/>
        </authorList>
    </citation>
    <scope>NUCLEOTIDE SEQUENCE [LARGE SCALE GENOMIC DNA]</scope>
    <source>
        <strain evidence="10 11">TMW2.1153</strain>
    </source>
</reference>
<dbReference type="OrthoDB" id="4471305at2"/>
<keyword evidence="3" id="KW-0547">Nucleotide-binding</keyword>
<evidence type="ECO:0000256" key="5">
    <source>
        <dbReference type="ARBA" id="ARBA00022990"/>
    </source>
</evidence>
<dbReference type="NCBIfam" id="TIGR02188">
    <property type="entry name" value="Ac_CoA_lig_AcsA"/>
    <property type="match status" value="1"/>
</dbReference>
<dbReference type="GO" id="GO:0019427">
    <property type="term" value="P:acetyl-CoA biosynthetic process from acetate"/>
    <property type="evidence" value="ECO:0007669"/>
    <property type="project" value="UniProtKB-UniRule"/>
</dbReference>
<dbReference type="InterPro" id="IPR032387">
    <property type="entry name" value="ACAS_N"/>
</dbReference>
<dbReference type="InterPro" id="IPR011904">
    <property type="entry name" value="Ac_CoA_lig"/>
</dbReference>
<dbReference type="InterPro" id="IPR042099">
    <property type="entry name" value="ANL_N_sf"/>
</dbReference>
<dbReference type="PROSITE" id="PS00455">
    <property type="entry name" value="AMP_BINDING"/>
    <property type="match status" value="1"/>
</dbReference>
<feature type="domain" description="AMP-dependent synthetase/ligase" evidence="7">
    <location>
        <begin position="64"/>
        <end position="452"/>
    </location>
</feature>
<dbReference type="STRING" id="435.A0U92_03015"/>
<dbReference type="InterPro" id="IPR045851">
    <property type="entry name" value="AMP-bd_C_sf"/>
</dbReference>
<keyword evidence="11" id="KW-1185">Reference proteome</keyword>
<dbReference type="InterPro" id="IPR020845">
    <property type="entry name" value="AMP-binding_CS"/>
</dbReference>
<dbReference type="AlphaFoldDB" id="A0A1U9KDV3"/>
<evidence type="ECO:0000313" key="10">
    <source>
        <dbReference type="EMBL" id="AQS83907.1"/>
    </source>
</evidence>
<feature type="domain" description="AMP-binding enzyme C-terminal" evidence="8">
    <location>
        <begin position="513"/>
        <end position="593"/>
    </location>
</feature>
<dbReference type="Pfam" id="PF16177">
    <property type="entry name" value="ACAS_N"/>
    <property type="match status" value="1"/>
</dbReference>
<organism evidence="10 11">
    <name type="scientific">Acetobacter aceti</name>
    <dbReference type="NCBI Taxonomy" id="435"/>
    <lineage>
        <taxon>Bacteria</taxon>
        <taxon>Pseudomonadati</taxon>
        <taxon>Pseudomonadota</taxon>
        <taxon>Alphaproteobacteria</taxon>
        <taxon>Acetobacterales</taxon>
        <taxon>Acetobacteraceae</taxon>
        <taxon>Acetobacter</taxon>
        <taxon>Acetobacter subgen. Acetobacter</taxon>
    </lineage>
</organism>
<evidence type="ECO:0000256" key="1">
    <source>
        <dbReference type="ARBA" id="ARBA00006432"/>
    </source>
</evidence>
<comment type="similarity">
    <text evidence="1">Belongs to the ATP-dependent AMP-binding enzyme family.</text>
</comment>
<protein>
    <recommendedName>
        <fullName evidence="6">Acetate--CoA ligase</fullName>
        <ecNumber evidence="6">6.2.1.1</ecNumber>
    </recommendedName>
</protein>
<dbReference type="InterPro" id="IPR000873">
    <property type="entry name" value="AMP-dep_synth/lig_dom"/>
</dbReference>
<evidence type="ECO:0000313" key="11">
    <source>
        <dbReference type="Proteomes" id="UP000188937"/>
    </source>
</evidence>
<dbReference type="Gene3D" id="3.30.300.30">
    <property type="match status" value="1"/>
</dbReference>
<feature type="domain" description="Acetyl-coenzyme A synthetase N-terminal" evidence="9">
    <location>
        <begin position="12"/>
        <end position="62"/>
    </location>
</feature>
<dbReference type="Pfam" id="PF00501">
    <property type="entry name" value="AMP-binding"/>
    <property type="match status" value="1"/>
</dbReference>
<dbReference type="GO" id="GO:0003987">
    <property type="term" value="F:acetate-CoA ligase activity"/>
    <property type="evidence" value="ECO:0007669"/>
    <property type="project" value="UniProtKB-UniRule"/>
</dbReference>
<dbReference type="Proteomes" id="UP000188937">
    <property type="component" value="Chromosome"/>
</dbReference>
<dbReference type="InterPro" id="IPR025110">
    <property type="entry name" value="AMP-bd_C"/>
</dbReference>
<dbReference type="GO" id="GO:0016208">
    <property type="term" value="F:AMP binding"/>
    <property type="evidence" value="ECO:0007669"/>
    <property type="project" value="InterPro"/>
</dbReference>
<dbReference type="PANTHER" id="PTHR24095">
    <property type="entry name" value="ACETYL-COENZYME A SYNTHETASE"/>
    <property type="match status" value="1"/>
</dbReference>
<gene>
    <name evidence="10" type="ORF">A0U92_03015</name>
</gene>
<dbReference type="GO" id="GO:0005524">
    <property type="term" value="F:ATP binding"/>
    <property type="evidence" value="ECO:0007669"/>
    <property type="project" value="UniProtKB-KW"/>
</dbReference>
<evidence type="ECO:0000259" key="9">
    <source>
        <dbReference type="Pfam" id="PF16177"/>
    </source>
</evidence>
<dbReference type="KEGG" id="aace:A0U92_03015"/>
<dbReference type="RefSeq" id="WP_077811946.1">
    <property type="nucleotide sequence ID" value="NZ_CP014692.1"/>
</dbReference>
<proteinExistence type="inferred from homology"/>
<evidence type="ECO:0000256" key="2">
    <source>
        <dbReference type="ARBA" id="ARBA00022598"/>
    </source>
</evidence>
<keyword evidence="4" id="KW-0067">ATP-binding</keyword>
<name>A0A1U9KDV3_ACEAC</name>
<sequence length="632" mass="68743">MLSTPRLTPESYKRLVESARNDPEAFWLRESRRLEWSALPIVAVDTGEGWFADGRLNASVNCLDRHLTARGDQTAIIWQGEEDSNVLRLTYRELHARVCALANILRESGVKRGDRVAIHLPAVVEGIIAMQACARIGAMHIVLFGGFSAEAIADRLADSGAVVVITANVGRRGAKRIPFKTTMDAAIALRGETSTVRRVLVVEVTDDAVPLTEGRDALLTPLLETASTTCEPEAMNATDPLFLLYTSGSTGKPKGIVHGTGGYLTWASYTHELIFNHQQGDVFWCTADIGWITGHTYVSYGPLANGATLLVFEGMPSHPTPGRWWDVIQKHGVTTFYTSPTAIRALMSEGNDIPAAYDLSSLRVLGSVGEPINHEAWTWFHDVIGAGRCELVDTWWQTETGGAMISLVPYAVEPRPASATLPLPGVNPVLLDEKGTPLEGAVEGILCIDGSWPGRALTIWNDDTLFQTTYLRPYPGHYFTGDGARRDADGYYWITGRVDDVINVSGHRIGSAEIEDAISEIHDISESSAVGVPHDIKGQGLVVYIVPHEGLSEEQTSGLKDQVVRTIASKVGRYAVPEAVYVVPDLPKTRSGKNVRRLMRKIAYGETQGFGDLSTLANPGIVDDLIRIVGKA</sequence>
<dbReference type="SUPFAM" id="SSF56801">
    <property type="entry name" value="Acetyl-CoA synthetase-like"/>
    <property type="match status" value="1"/>
</dbReference>
<dbReference type="EC" id="6.2.1.1" evidence="6"/>
<dbReference type="Gene3D" id="3.40.50.12780">
    <property type="entry name" value="N-terminal domain of ligase-like"/>
    <property type="match status" value="1"/>
</dbReference>
<evidence type="ECO:0000259" key="8">
    <source>
        <dbReference type="Pfam" id="PF13193"/>
    </source>
</evidence>
<dbReference type="Pfam" id="PF13193">
    <property type="entry name" value="AMP-binding_C"/>
    <property type="match status" value="1"/>
</dbReference>
<evidence type="ECO:0000256" key="6">
    <source>
        <dbReference type="NCBIfam" id="TIGR02188"/>
    </source>
</evidence>
<keyword evidence="2" id="KW-0436">Ligase</keyword>
<dbReference type="PANTHER" id="PTHR24095:SF14">
    <property type="entry name" value="ACETYL-COENZYME A SYNTHETASE 1"/>
    <property type="match status" value="1"/>
</dbReference>
<accession>A0A1U9KDV3</accession>
<dbReference type="EMBL" id="CP014692">
    <property type="protein sequence ID" value="AQS83907.1"/>
    <property type="molecule type" value="Genomic_DNA"/>
</dbReference>
<evidence type="ECO:0000259" key="7">
    <source>
        <dbReference type="Pfam" id="PF00501"/>
    </source>
</evidence>
<keyword evidence="5" id="KW-0007">Acetylation</keyword>
<dbReference type="NCBIfam" id="NF001208">
    <property type="entry name" value="PRK00174.1"/>
    <property type="match status" value="1"/>
</dbReference>
<dbReference type="eggNOG" id="COG0365">
    <property type="taxonomic scope" value="Bacteria"/>
</dbReference>
<evidence type="ECO:0000256" key="4">
    <source>
        <dbReference type="ARBA" id="ARBA00022840"/>
    </source>
</evidence>